<evidence type="ECO:0000256" key="7">
    <source>
        <dbReference type="ARBA" id="ARBA00044451"/>
    </source>
</evidence>
<evidence type="ECO:0000313" key="14">
    <source>
        <dbReference type="EMBL" id="PFX33876.1"/>
    </source>
</evidence>
<dbReference type="Pfam" id="PF02775">
    <property type="entry name" value="TPP_enzyme_C"/>
    <property type="match status" value="1"/>
</dbReference>
<evidence type="ECO:0000256" key="5">
    <source>
        <dbReference type="ARBA" id="ARBA00023052"/>
    </source>
</evidence>
<dbReference type="InterPro" id="IPR045025">
    <property type="entry name" value="HACL1-like"/>
</dbReference>
<dbReference type="InterPro" id="IPR011333">
    <property type="entry name" value="SKP1/BTB/POZ_sf"/>
</dbReference>
<dbReference type="CDD" id="cd02004">
    <property type="entry name" value="TPP_BZL_OCoD_HPCL"/>
    <property type="match status" value="1"/>
</dbReference>
<dbReference type="PANTHER" id="PTHR43710">
    <property type="entry name" value="2-HYDROXYACYL-COA LYASE"/>
    <property type="match status" value="1"/>
</dbReference>
<accession>A0A2B4SX16</accession>
<comment type="similarity">
    <text evidence="2">Belongs to the TPP enzyme family.</text>
</comment>
<dbReference type="CDD" id="cd18376">
    <property type="entry name" value="BTB_POZ_FIP2-like"/>
    <property type="match status" value="1"/>
</dbReference>
<dbReference type="AlphaFoldDB" id="A0A2B4SX16"/>
<dbReference type="Proteomes" id="UP000225706">
    <property type="component" value="Unassembled WGS sequence"/>
</dbReference>
<dbReference type="Gene3D" id="2.160.20.80">
    <property type="entry name" value="E3 ubiquitin-protein ligase SopA"/>
    <property type="match status" value="1"/>
</dbReference>
<dbReference type="Gene3D" id="3.40.50.1220">
    <property type="entry name" value="TPP-binding domain"/>
    <property type="match status" value="1"/>
</dbReference>
<keyword evidence="4" id="KW-0460">Magnesium</keyword>
<keyword evidence="11" id="KW-0175">Coiled coil</keyword>
<comment type="cofactor">
    <cofactor evidence="1">
        <name>thiamine diphosphate</name>
        <dbReference type="ChEBI" id="CHEBI:58937"/>
    </cofactor>
</comment>
<dbReference type="OrthoDB" id="2414723at2759"/>
<dbReference type="GO" id="GO:0005777">
    <property type="term" value="C:peroxisome"/>
    <property type="evidence" value="ECO:0007669"/>
    <property type="project" value="TreeGrafter"/>
</dbReference>
<dbReference type="PANTHER" id="PTHR43710:SF2">
    <property type="entry name" value="2-HYDROXYACYL-COA LYASE 1"/>
    <property type="match status" value="1"/>
</dbReference>
<dbReference type="STRING" id="50429.A0A2B4SX16"/>
<evidence type="ECO:0000259" key="13">
    <source>
        <dbReference type="SMART" id="SM00225"/>
    </source>
</evidence>
<dbReference type="InterPro" id="IPR012001">
    <property type="entry name" value="Thiamin_PyroP_enz_TPP-bd_dom"/>
</dbReference>
<dbReference type="Gene3D" id="3.30.710.10">
    <property type="entry name" value="Potassium Channel Kv1.1, Chain A"/>
    <property type="match status" value="1"/>
</dbReference>
<dbReference type="CDD" id="cd07035">
    <property type="entry name" value="TPP_PYR_POX_like"/>
    <property type="match status" value="1"/>
</dbReference>
<dbReference type="SUPFAM" id="SSF52518">
    <property type="entry name" value="Thiamin diphosphate-binding fold (THDP-binding)"/>
    <property type="match status" value="2"/>
</dbReference>
<name>A0A2B4SX16_STYPI</name>
<evidence type="ECO:0000256" key="2">
    <source>
        <dbReference type="ARBA" id="ARBA00007812"/>
    </source>
</evidence>
<evidence type="ECO:0000256" key="4">
    <source>
        <dbReference type="ARBA" id="ARBA00022842"/>
    </source>
</evidence>
<dbReference type="SUPFAM" id="SSF141571">
    <property type="entry name" value="Pentapeptide repeat-like"/>
    <property type="match status" value="1"/>
</dbReference>
<keyword evidence="15" id="KW-1185">Reference proteome</keyword>
<evidence type="ECO:0000313" key="15">
    <source>
        <dbReference type="Proteomes" id="UP000225706"/>
    </source>
</evidence>
<feature type="region of interest" description="Disordered" evidence="12">
    <location>
        <begin position="918"/>
        <end position="938"/>
    </location>
</feature>
<gene>
    <name evidence="14" type="primary">Hacl1</name>
    <name evidence="14" type="ORF">AWC38_SpisGene1298</name>
</gene>
<feature type="coiled-coil region" evidence="11">
    <location>
        <begin position="724"/>
        <end position="790"/>
    </location>
</feature>
<dbReference type="SUPFAM" id="SSF54695">
    <property type="entry name" value="POZ domain"/>
    <property type="match status" value="1"/>
</dbReference>
<evidence type="ECO:0000256" key="1">
    <source>
        <dbReference type="ARBA" id="ARBA00001964"/>
    </source>
</evidence>
<dbReference type="Pfam" id="PF02776">
    <property type="entry name" value="TPP_enzyme_N"/>
    <property type="match status" value="1"/>
</dbReference>
<dbReference type="InterPro" id="IPR003131">
    <property type="entry name" value="T1-type_BTB"/>
</dbReference>
<dbReference type="GO" id="GO:0001561">
    <property type="term" value="P:fatty acid alpha-oxidation"/>
    <property type="evidence" value="ECO:0007669"/>
    <property type="project" value="TreeGrafter"/>
</dbReference>
<proteinExistence type="inferred from homology"/>
<comment type="catalytic activity">
    <reaction evidence="8">
        <text>an (R)-2-hydroxy-long-chain-fatty acyl-CoA = a long-chain fatty aldehyde + formyl-CoA</text>
        <dbReference type="Rhea" id="RHEA:67444"/>
        <dbReference type="ChEBI" id="CHEBI:17176"/>
        <dbReference type="ChEBI" id="CHEBI:57376"/>
        <dbReference type="ChEBI" id="CHEBI:170012"/>
        <dbReference type="EC" id="4.1.2.63"/>
    </reaction>
    <physiologicalReaction direction="left-to-right" evidence="8">
        <dbReference type="Rhea" id="RHEA:67445"/>
    </physiologicalReaction>
</comment>
<keyword evidence="6 14" id="KW-0456">Lyase</keyword>
<dbReference type="FunFam" id="3.40.50.1220:FF:000006">
    <property type="entry name" value="2-hydroxyacyl-CoA lyase 1"/>
    <property type="match status" value="1"/>
</dbReference>
<evidence type="ECO:0000256" key="10">
    <source>
        <dbReference type="ARBA" id="ARBA00048738"/>
    </source>
</evidence>
<dbReference type="GO" id="GO:0051260">
    <property type="term" value="P:protein homooligomerization"/>
    <property type="evidence" value="ECO:0007669"/>
    <property type="project" value="InterPro"/>
</dbReference>
<sequence length="1079" mass="119182">MVGQEFQEVTNHEESLSGASLLASALKNQGVEYMFGVVGIPVIEIAGAAQAEGIKYIGMRNEQAACYAASAVGYLTGRPGVCLVVSGPGLLHALGGMANAMSNCWPVLVIGGSSDVDQESMGAFQEFPQCSADTGPSSGINHCLGATLVGPSADMLPCESAQITTKVEAARPYSKYSARPSSVGEIPFFVEKAVRTSIYGRPGACYLDLPGNMITEKVAACKARKICCSPPPPKCLADPVAVDKAVQVLSEASKPLAIIGKGAAYAHAEKPLQEFVERCKLPFLPTPMGKGVISDEHPLCVAAARSRALSQADVIIVFGARLNWILHFGRPPRFRADVKIIQIDLHAEEMNNNVHAEVMLWGDLKRVAEQLRDAVERKFGIDPANLCGLPSWKKELKEKSDTNKQNNEELANETSVPMNYYQVYGQLTKHLPHDCVVVNEGANTMDIGRTMIPNHLPRNRLFTKVMFSDHVNKSTITVDGKTIEEADSYVYFEKTLTRDGDLLPEIRRRTALGWAAFRKVGNIMRSHKASMKMKRKIHDEYILPVMTYGLDAGTFGTMGVGTGFAIAAALLAECQAKDKNRPRRVVCVQGDSAFGFSGMELETACSAPPTALLPKARYERIIEAFGGKGFFAETPHELKTALESAFVETGKKRKPVLINVMISPYADRKPQLMLVIGHALITTLKVDLRKSGKDVYHKEFTTQRDMSAGESWSREVHGKFNELLTSFEKRESELTRLSEQLERDRAEFEQEMKTRREKEEMEIQEQYKDIDETRRRIEKEKKRMEEVHEFQSSPVHLNIGGHRFTTSLQTLRRDKDSMLATMFSGRHKLLQEPDGSYFVDRDGTHFRHILNYLRDGVRPDMLPQDEVSLREIINEAQYYQLNDLVAGVENVLDPPPPAPDFTQDEINNLLATLTRQACSSTRPSSSSQQVPRPDSGLSSSRFKNADFVFHNMTKSTLDFSGKNLSGLSFAHTTFAHNVSFAEACLVNTCFYGCEFSSYVVVDFTNADISGADFRQCRCIQSGPNAFSSLGGVPAGTGGFMFGSSCSSFTQLIKTGHVKFTGARHIGTKFEPHIIDFISF</sequence>
<evidence type="ECO:0000256" key="12">
    <source>
        <dbReference type="SAM" id="MobiDB-lite"/>
    </source>
</evidence>
<reference evidence="15" key="1">
    <citation type="journal article" date="2017" name="bioRxiv">
        <title>Comparative analysis of the genomes of Stylophora pistillata and Acropora digitifera provides evidence for extensive differences between species of corals.</title>
        <authorList>
            <person name="Voolstra C.R."/>
            <person name="Li Y."/>
            <person name="Liew Y.J."/>
            <person name="Baumgarten S."/>
            <person name="Zoccola D."/>
            <person name="Flot J.-F."/>
            <person name="Tambutte S."/>
            <person name="Allemand D."/>
            <person name="Aranda M."/>
        </authorList>
    </citation>
    <scope>NUCLEOTIDE SEQUENCE [LARGE SCALE GENOMIC DNA]</scope>
</reference>
<evidence type="ECO:0000256" key="9">
    <source>
        <dbReference type="ARBA" id="ARBA00044518"/>
    </source>
</evidence>
<comment type="caution">
    <text evidence="14">The sequence shown here is derived from an EMBL/GenBank/DDBJ whole genome shotgun (WGS) entry which is preliminary data.</text>
</comment>
<dbReference type="EC" id="4.1.2.63" evidence="9"/>
<evidence type="ECO:0000256" key="6">
    <source>
        <dbReference type="ARBA" id="ARBA00023239"/>
    </source>
</evidence>
<feature type="domain" description="BTB" evidence="13">
    <location>
        <begin position="793"/>
        <end position="896"/>
    </location>
</feature>
<dbReference type="SUPFAM" id="SSF52467">
    <property type="entry name" value="DHS-like NAD/FAD-binding domain"/>
    <property type="match status" value="1"/>
</dbReference>
<dbReference type="InterPro" id="IPR000210">
    <property type="entry name" value="BTB/POZ_dom"/>
</dbReference>
<dbReference type="GO" id="GO:0106359">
    <property type="term" value="F:2-hydroxyacyl-CoA lyase activity"/>
    <property type="evidence" value="ECO:0007669"/>
    <property type="project" value="UniProtKB-EC"/>
</dbReference>
<dbReference type="Gene3D" id="3.40.50.970">
    <property type="match status" value="4"/>
</dbReference>
<dbReference type="Pfam" id="PF02214">
    <property type="entry name" value="BTB_2"/>
    <property type="match status" value="1"/>
</dbReference>
<dbReference type="InterPro" id="IPR011766">
    <property type="entry name" value="TPP_enzyme_TPP-bd"/>
</dbReference>
<keyword evidence="3" id="KW-0479">Metal-binding</keyword>
<dbReference type="InterPro" id="IPR029035">
    <property type="entry name" value="DHS-like_NAD/FAD-binding_dom"/>
</dbReference>
<dbReference type="SMART" id="SM00225">
    <property type="entry name" value="BTB"/>
    <property type="match status" value="1"/>
</dbReference>
<protein>
    <recommendedName>
        <fullName evidence="9">2-hydroxyacyl-CoA lyase</fullName>
        <ecNumber evidence="9">4.1.2.63</ecNumber>
    </recommendedName>
</protein>
<dbReference type="EMBL" id="LSMT01000008">
    <property type="protein sequence ID" value="PFX33876.1"/>
    <property type="molecule type" value="Genomic_DNA"/>
</dbReference>
<keyword evidence="5" id="KW-0786">Thiamine pyrophosphate</keyword>
<comment type="catalytic activity">
    <reaction evidence="10">
        <text>2-hydroxyoctadecanoyl-CoA = heptadecanal + formyl-CoA</text>
        <dbReference type="Rhea" id="RHEA:55196"/>
        <dbReference type="ChEBI" id="CHEBI:57376"/>
        <dbReference type="ChEBI" id="CHEBI:74116"/>
        <dbReference type="ChEBI" id="CHEBI:138631"/>
    </reaction>
    <physiologicalReaction direction="left-to-right" evidence="10">
        <dbReference type="Rhea" id="RHEA:55197"/>
    </physiologicalReaction>
</comment>
<feature type="compositionally biased region" description="Low complexity" evidence="12">
    <location>
        <begin position="918"/>
        <end position="935"/>
    </location>
</feature>
<comment type="catalytic activity">
    <reaction evidence="7">
        <text>a 2-hydroxy-3-methyl fatty acyl-CoA = a 2-methyl-branched fatty aldehyde + formyl-CoA</text>
        <dbReference type="Rhea" id="RHEA:25375"/>
        <dbReference type="ChEBI" id="CHEBI:49188"/>
        <dbReference type="ChEBI" id="CHEBI:57376"/>
        <dbReference type="ChEBI" id="CHEBI:58783"/>
        <dbReference type="EC" id="4.1.2.63"/>
    </reaction>
    <physiologicalReaction direction="left-to-right" evidence="7">
        <dbReference type="Rhea" id="RHEA:25376"/>
    </physiologicalReaction>
</comment>
<evidence type="ECO:0000256" key="11">
    <source>
        <dbReference type="SAM" id="Coils"/>
    </source>
</evidence>
<dbReference type="Pfam" id="PF00205">
    <property type="entry name" value="TPP_enzyme_M"/>
    <property type="match status" value="1"/>
</dbReference>
<dbReference type="GO" id="GO:0030976">
    <property type="term" value="F:thiamine pyrophosphate binding"/>
    <property type="evidence" value="ECO:0007669"/>
    <property type="project" value="InterPro"/>
</dbReference>
<organism evidence="14 15">
    <name type="scientific">Stylophora pistillata</name>
    <name type="common">Smooth cauliflower coral</name>
    <dbReference type="NCBI Taxonomy" id="50429"/>
    <lineage>
        <taxon>Eukaryota</taxon>
        <taxon>Metazoa</taxon>
        <taxon>Cnidaria</taxon>
        <taxon>Anthozoa</taxon>
        <taxon>Hexacorallia</taxon>
        <taxon>Scleractinia</taxon>
        <taxon>Astrocoeniina</taxon>
        <taxon>Pocilloporidae</taxon>
        <taxon>Stylophora</taxon>
    </lineage>
</organism>
<evidence type="ECO:0000256" key="8">
    <source>
        <dbReference type="ARBA" id="ARBA00044454"/>
    </source>
</evidence>
<dbReference type="InterPro" id="IPR029061">
    <property type="entry name" value="THDP-binding"/>
</dbReference>
<dbReference type="GO" id="GO:0000287">
    <property type="term" value="F:magnesium ion binding"/>
    <property type="evidence" value="ECO:0007669"/>
    <property type="project" value="InterPro"/>
</dbReference>
<evidence type="ECO:0000256" key="3">
    <source>
        <dbReference type="ARBA" id="ARBA00022723"/>
    </source>
</evidence>
<dbReference type="InterPro" id="IPR012000">
    <property type="entry name" value="Thiamin_PyroP_enz_cen_dom"/>
</dbReference>